<dbReference type="InterPro" id="IPR045028">
    <property type="entry name" value="DinG/Rad3-like"/>
</dbReference>
<name>A0A5A7MVJ5_9PROT</name>
<keyword evidence="2" id="KW-0378">Hydrolase</keyword>
<feature type="domain" description="Helicase ATP-binding" evidence="6">
    <location>
        <begin position="206"/>
        <end position="484"/>
    </location>
</feature>
<dbReference type="PROSITE" id="PS51193">
    <property type="entry name" value="HELICASE_ATP_BIND_2"/>
    <property type="match status" value="1"/>
</dbReference>
<dbReference type="PANTHER" id="PTHR11472:SF34">
    <property type="entry name" value="REGULATOR OF TELOMERE ELONGATION HELICASE 1"/>
    <property type="match status" value="1"/>
</dbReference>
<dbReference type="GO" id="GO:0003678">
    <property type="term" value="F:DNA helicase activity"/>
    <property type="evidence" value="ECO:0007669"/>
    <property type="project" value="TreeGrafter"/>
</dbReference>
<evidence type="ECO:0000256" key="5">
    <source>
        <dbReference type="SAM" id="MobiDB-lite"/>
    </source>
</evidence>
<evidence type="ECO:0000259" key="6">
    <source>
        <dbReference type="PROSITE" id="PS51193"/>
    </source>
</evidence>
<gene>
    <name evidence="7" type="ORF">JCM17844_25460</name>
</gene>
<dbReference type="Pfam" id="PF13307">
    <property type="entry name" value="Helicase_C_2"/>
    <property type="match status" value="1"/>
</dbReference>
<dbReference type="InterPro" id="IPR027417">
    <property type="entry name" value="P-loop_NTPase"/>
</dbReference>
<feature type="region of interest" description="Disordered" evidence="5">
    <location>
        <begin position="179"/>
        <end position="204"/>
    </location>
</feature>
<protein>
    <submittedName>
        <fullName evidence="7">DNA helicase</fullName>
    </submittedName>
</protein>
<dbReference type="EMBL" id="BKCL01000010">
    <property type="protein sequence ID" value="GEQ98909.1"/>
    <property type="molecule type" value="Genomic_DNA"/>
</dbReference>
<dbReference type="SMART" id="SM00491">
    <property type="entry name" value="HELICc2"/>
    <property type="match status" value="1"/>
</dbReference>
<dbReference type="GO" id="GO:0005524">
    <property type="term" value="F:ATP binding"/>
    <property type="evidence" value="ECO:0007669"/>
    <property type="project" value="UniProtKB-KW"/>
</dbReference>
<dbReference type="RefSeq" id="WP_150001116.1">
    <property type="nucleotide sequence ID" value="NZ_BKCL01000010.1"/>
</dbReference>
<evidence type="ECO:0000256" key="4">
    <source>
        <dbReference type="ARBA" id="ARBA00038058"/>
    </source>
</evidence>
<dbReference type="SUPFAM" id="SSF52540">
    <property type="entry name" value="P-loop containing nucleoside triphosphate hydrolases"/>
    <property type="match status" value="2"/>
</dbReference>
<evidence type="ECO:0000256" key="3">
    <source>
        <dbReference type="ARBA" id="ARBA00022840"/>
    </source>
</evidence>
<organism evidence="7 8">
    <name type="scientific">Iodidimonas gelatinilytica</name>
    <dbReference type="NCBI Taxonomy" id="1236966"/>
    <lineage>
        <taxon>Bacteria</taxon>
        <taxon>Pseudomonadati</taxon>
        <taxon>Pseudomonadota</taxon>
        <taxon>Alphaproteobacteria</taxon>
        <taxon>Iodidimonadales</taxon>
        <taxon>Iodidimonadaceae</taxon>
        <taxon>Iodidimonas</taxon>
    </lineage>
</organism>
<dbReference type="Gene3D" id="3.40.50.300">
    <property type="entry name" value="P-loop containing nucleotide triphosphate hydrolases"/>
    <property type="match status" value="2"/>
</dbReference>
<dbReference type="InterPro" id="IPR006555">
    <property type="entry name" value="ATP-dep_Helicase_C"/>
</dbReference>
<accession>A0A5A7MVJ5</accession>
<dbReference type="PANTHER" id="PTHR11472">
    <property type="entry name" value="DNA REPAIR DEAD HELICASE RAD3/XP-D SUBFAMILY MEMBER"/>
    <property type="match status" value="1"/>
</dbReference>
<keyword evidence="7" id="KW-0347">Helicase</keyword>
<keyword evidence="1" id="KW-0547">Nucleotide-binding</keyword>
<comment type="caution">
    <text evidence="7">The sequence shown here is derived from an EMBL/GenBank/DDBJ whole genome shotgun (WGS) entry which is preliminary data.</text>
</comment>
<dbReference type="Proteomes" id="UP000322084">
    <property type="component" value="Unassembled WGS sequence"/>
</dbReference>
<proteinExistence type="inferred from homology"/>
<keyword evidence="3" id="KW-0067">ATP-binding</keyword>
<evidence type="ECO:0000313" key="8">
    <source>
        <dbReference type="Proteomes" id="UP000322084"/>
    </source>
</evidence>
<dbReference type="InterPro" id="IPR014013">
    <property type="entry name" value="Helic_SF1/SF2_ATP-bd_DinG/Rad3"/>
</dbReference>
<dbReference type="AlphaFoldDB" id="A0A5A7MVJ5"/>
<evidence type="ECO:0000256" key="2">
    <source>
        <dbReference type="ARBA" id="ARBA00022801"/>
    </source>
</evidence>
<dbReference type="GO" id="GO:0006139">
    <property type="term" value="P:nucleobase-containing compound metabolic process"/>
    <property type="evidence" value="ECO:0007669"/>
    <property type="project" value="InterPro"/>
</dbReference>
<evidence type="ECO:0000313" key="7">
    <source>
        <dbReference type="EMBL" id="GEQ98909.1"/>
    </source>
</evidence>
<dbReference type="GO" id="GO:0003676">
    <property type="term" value="F:nucleic acid binding"/>
    <property type="evidence" value="ECO:0007669"/>
    <property type="project" value="InterPro"/>
</dbReference>
<reference evidence="7 8" key="1">
    <citation type="submission" date="2019-09" db="EMBL/GenBank/DDBJ databases">
        <title>NBRP : Genome information of microbial organism related human and environment.</title>
        <authorList>
            <person name="Hattori M."/>
            <person name="Oshima K."/>
            <person name="Inaba H."/>
            <person name="Suda W."/>
            <person name="Sakamoto M."/>
            <person name="Iino T."/>
            <person name="Kitahara M."/>
            <person name="Oshida Y."/>
            <person name="Iida T."/>
            <person name="Kudo T."/>
            <person name="Itoh T."/>
            <person name="Ohkuma M."/>
        </authorList>
    </citation>
    <scope>NUCLEOTIDE SEQUENCE [LARGE SCALE GENOMIC DNA]</scope>
    <source>
        <strain evidence="7 8">Hi-2</strain>
    </source>
</reference>
<dbReference type="GO" id="GO:0016818">
    <property type="term" value="F:hydrolase activity, acting on acid anhydrides, in phosphorus-containing anhydrides"/>
    <property type="evidence" value="ECO:0007669"/>
    <property type="project" value="InterPro"/>
</dbReference>
<sequence>MTDAIATFPDPETVLSRLPALVVGHRDAARLSVDGEITSLKFNEAARALTDEAHLVCNLPLITRKLRLNVGQTAASFDLLELFAFVRPARFTLPTIFGLAQSLSLAHPLTSDPIDEVAILGTLARCLLADLSADTYRWHKGVAATAMAMARAGWPWGPVVLGALGPRAERSGGLAAWQGLPEWEDGAPPPPPSDHSVSENEASQRLASLLGDGSEARPAQAQYSRSATHAFHPRTAQNAPNLALAEAGTGTGKTLGYIAPASLWAQKNGGPVWLSTYTKALQRQIDQELARLYPDPKERAAKTVIRKGRENYACLLNVEEAARISFAGAAGTRDAVLMGLVLRWLSHTRDGDMVGGDFPSWLGSYFGRARLGALTDHRGECLYSACAHYRRCFIERVVRKTRRAELVVANHALVMTQAASRKGDPDLPRRLVFDEGHHVFDAADSAFSAHLSGAEGAELRRWLRGRETATKGRARGLSSRVEDLLTDDDVAMGHLRDALEAARLLPGPGWLGRLTTDSPRGPYEQFLGHIRAQIFSRVSDARGPHGLECGTESPSPDLLKAADILARAMTALSQPLTALAKRLIALLDEEADSLDSASRGRLDATARALSLRSDMVRAWGTMLADLKRTPDPAFVDWFALDRMDGREVDAGLYRHWLDPTKPFADTVLEPAHGVLVTSATLLDQRTAMEDEDWSRAETRVGASHLVLPAKRFSLSSPFDYAANTRILVVNDLRKGDVTQLAAAYRALFLAANGGALGLFTAIARLRAVHGKIMGPLEQAGLPLYAQHIDPIETGTLVDMFRAEEQACLLGTDAVRDGVDVPGSSLRLIVFDRVPWPRPTLLHKARRAAFGGALYDDMLTRLKLSQAFGRLVRRAGDRGIFVLLDAQTPSRLLSAFPDGPTPERVGLAKAIDMTRDFFNTAPSPENPER</sequence>
<evidence type="ECO:0000256" key="1">
    <source>
        <dbReference type="ARBA" id="ARBA00022741"/>
    </source>
</evidence>
<comment type="similarity">
    <text evidence="4">Belongs to the helicase family. DinG subfamily.</text>
</comment>